<proteinExistence type="inferred from homology"/>
<evidence type="ECO:0000259" key="8">
    <source>
        <dbReference type="Pfam" id="PF14322"/>
    </source>
</evidence>
<feature type="chain" id="PRO_5017018321" evidence="6">
    <location>
        <begin position="19"/>
        <end position="673"/>
    </location>
</feature>
<evidence type="ECO:0000256" key="1">
    <source>
        <dbReference type="ARBA" id="ARBA00004442"/>
    </source>
</evidence>
<dbReference type="OrthoDB" id="5694214at2"/>
<dbReference type="InterPro" id="IPR011990">
    <property type="entry name" value="TPR-like_helical_dom_sf"/>
</dbReference>
<evidence type="ECO:0000256" key="6">
    <source>
        <dbReference type="SAM" id="SignalP"/>
    </source>
</evidence>
<sequence>MKQLKYIAVMLLVGVMCACNKLDIDPVNIIQDKDLFNDAGMQAYMASLYSRMPIEDFKYSALTGDDGFNTWDQIALPMLNTGENANRNNGGFVNPAKAYWKNGYLVIRYSNYLIEQLPKYAATLTQPKVDRWIAEARFIRAYTYFALVRRYGGVPITTQVQSLNASVEELQIPRSSEQQVYDQILSDLDYTIANMGETSEQKGRVNKNIAAAFKSRVALFAGSKARYGKQYIVDGVMLNGIPAAKANDYFKLSYQAAKMIEGKYSLYKKTWSPTDKVATADNFASLFLDASSPETIFSKGYSVLENVHSFDAVYSPPHMTSTYGDRYNPTLDFVELFDGLPKNAKGEIQTTKPDGSYIVYNSVEALFENCEPRLRGTVLLPGQPFKGLRTDLRRGTFIESVDPAVPIQKLVPEGSTAAYTSNPFYNNVKQAGTWNSQTPIVLSTGQSINPTGLDGPTSANNATVTGFHGRKYLDPKMLAADTKLHFSTTPWIEIRYAEILLNRAEAALELYQNGVSNVDGVDLLNDAYLQINAIRDRAGAVLLTSAGELSSSAPLAPGTGVGSYVLAPTRGLQIIRIERRKELAFEHGLWWDMLRWRTIDLEVNQRIWRKLNPFLFAKGSAPLAPDYIQGKYIFDARYDERNARFTVATKYYYEMIPSAEIASNPKLKQNEQY</sequence>
<keyword evidence="4" id="KW-0472">Membrane</keyword>
<feature type="signal peptide" evidence="6">
    <location>
        <begin position="1"/>
        <end position="18"/>
    </location>
</feature>
<dbReference type="Pfam" id="PF14322">
    <property type="entry name" value="SusD-like_3"/>
    <property type="match status" value="1"/>
</dbReference>
<evidence type="ECO:0000313" key="9">
    <source>
        <dbReference type="EMBL" id="RBQ07884.1"/>
    </source>
</evidence>
<dbReference type="Proteomes" id="UP000252081">
    <property type="component" value="Unassembled WGS sequence"/>
</dbReference>
<dbReference type="PROSITE" id="PS51257">
    <property type="entry name" value="PROKAR_LIPOPROTEIN"/>
    <property type="match status" value="1"/>
</dbReference>
<evidence type="ECO:0000259" key="7">
    <source>
        <dbReference type="Pfam" id="PF07980"/>
    </source>
</evidence>
<evidence type="ECO:0000256" key="2">
    <source>
        <dbReference type="ARBA" id="ARBA00006275"/>
    </source>
</evidence>
<evidence type="ECO:0000313" key="10">
    <source>
        <dbReference type="Proteomes" id="UP000252081"/>
    </source>
</evidence>
<dbReference type="Gene3D" id="1.25.40.390">
    <property type="match status" value="1"/>
</dbReference>
<evidence type="ECO:0000256" key="3">
    <source>
        <dbReference type="ARBA" id="ARBA00022729"/>
    </source>
</evidence>
<dbReference type="RefSeq" id="WP_113948643.1">
    <property type="nucleotide sequence ID" value="NZ_QNQU01000007.1"/>
</dbReference>
<reference evidence="9 10" key="1">
    <citation type="submission" date="2018-07" db="EMBL/GenBank/DDBJ databases">
        <title>A draft genome of a endophytic bacteria, a new species of Pedobacter.</title>
        <authorList>
            <person name="Zhang Z.D."/>
            <person name="Chen Z.J."/>
        </authorList>
    </citation>
    <scope>NUCLEOTIDE SEQUENCE [LARGE SCALE GENOMIC DNA]</scope>
    <source>
        <strain evidence="9 10">RS10</strain>
    </source>
</reference>
<comment type="subcellular location">
    <subcellularLocation>
        <location evidence="1">Cell outer membrane</location>
    </subcellularLocation>
</comment>
<dbReference type="Pfam" id="PF07980">
    <property type="entry name" value="SusD_RagB"/>
    <property type="match status" value="1"/>
</dbReference>
<evidence type="ECO:0000256" key="5">
    <source>
        <dbReference type="ARBA" id="ARBA00023237"/>
    </source>
</evidence>
<dbReference type="EMBL" id="QNQU01000007">
    <property type="protein sequence ID" value="RBQ07884.1"/>
    <property type="molecule type" value="Genomic_DNA"/>
</dbReference>
<accession>A0A366L3K1</accession>
<dbReference type="InterPro" id="IPR033985">
    <property type="entry name" value="SusD-like_N"/>
</dbReference>
<comment type="similarity">
    <text evidence="2">Belongs to the SusD family.</text>
</comment>
<organism evidence="9 10">
    <name type="scientific">Pedobacter miscanthi</name>
    <dbReference type="NCBI Taxonomy" id="2259170"/>
    <lineage>
        <taxon>Bacteria</taxon>
        <taxon>Pseudomonadati</taxon>
        <taxon>Bacteroidota</taxon>
        <taxon>Sphingobacteriia</taxon>
        <taxon>Sphingobacteriales</taxon>
        <taxon>Sphingobacteriaceae</taxon>
        <taxon>Pedobacter</taxon>
    </lineage>
</organism>
<dbReference type="InterPro" id="IPR012944">
    <property type="entry name" value="SusD_RagB_dom"/>
</dbReference>
<dbReference type="AlphaFoldDB" id="A0A366L3K1"/>
<keyword evidence="10" id="KW-1185">Reference proteome</keyword>
<keyword evidence="3 6" id="KW-0732">Signal</keyword>
<feature type="domain" description="SusD-like N-terminal" evidence="8">
    <location>
        <begin position="94"/>
        <end position="219"/>
    </location>
</feature>
<feature type="domain" description="RagB/SusD" evidence="7">
    <location>
        <begin position="315"/>
        <end position="673"/>
    </location>
</feature>
<dbReference type="SUPFAM" id="SSF48452">
    <property type="entry name" value="TPR-like"/>
    <property type="match status" value="1"/>
</dbReference>
<gene>
    <name evidence="9" type="ORF">DRW42_09790</name>
</gene>
<comment type="caution">
    <text evidence="9">The sequence shown here is derived from an EMBL/GenBank/DDBJ whole genome shotgun (WGS) entry which is preliminary data.</text>
</comment>
<keyword evidence="5" id="KW-0998">Cell outer membrane</keyword>
<name>A0A366L3K1_9SPHI</name>
<protein>
    <submittedName>
        <fullName evidence="9">RagB/SusD family nutrient uptake outer membrane protein</fullName>
    </submittedName>
</protein>
<dbReference type="GO" id="GO:0009279">
    <property type="term" value="C:cell outer membrane"/>
    <property type="evidence" value="ECO:0007669"/>
    <property type="project" value="UniProtKB-SubCell"/>
</dbReference>
<evidence type="ECO:0000256" key="4">
    <source>
        <dbReference type="ARBA" id="ARBA00023136"/>
    </source>
</evidence>